<evidence type="ECO:0000259" key="3">
    <source>
        <dbReference type="Pfam" id="PF08241"/>
    </source>
</evidence>
<dbReference type="Gene3D" id="3.40.50.150">
    <property type="entry name" value="Vaccinia Virus protein VP39"/>
    <property type="match status" value="1"/>
</dbReference>
<proteinExistence type="predicted"/>
<gene>
    <name evidence="4" type="ORF">CRP01_28095</name>
</gene>
<dbReference type="PANTHER" id="PTHR44068">
    <property type="entry name" value="ZGC:194242"/>
    <property type="match status" value="1"/>
</dbReference>
<dbReference type="SUPFAM" id="SSF53335">
    <property type="entry name" value="S-adenosyl-L-methionine-dependent methyltransferases"/>
    <property type="match status" value="1"/>
</dbReference>
<protein>
    <recommendedName>
        <fullName evidence="3">Methyltransferase type 11 domain-containing protein</fullName>
    </recommendedName>
</protein>
<dbReference type="Pfam" id="PF08241">
    <property type="entry name" value="Methyltransf_11"/>
    <property type="match status" value="1"/>
</dbReference>
<dbReference type="AlphaFoldDB" id="A0A2D0N4E2"/>
<dbReference type="Proteomes" id="UP000223913">
    <property type="component" value="Unassembled WGS sequence"/>
</dbReference>
<feature type="domain" description="Methyltransferase type 11" evidence="3">
    <location>
        <begin position="116"/>
        <end position="214"/>
    </location>
</feature>
<dbReference type="CDD" id="cd02440">
    <property type="entry name" value="AdoMet_MTases"/>
    <property type="match status" value="1"/>
</dbReference>
<dbReference type="EMBL" id="PDUD01000033">
    <property type="protein sequence ID" value="PHN03258.1"/>
    <property type="molecule type" value="Genomic_DNA"/>
</dbReference>
<name>A0A2D0N4E2_FLAN2</name>
<dbReference type="InterPro" id="IPR029063">
    <property type="entry name" value="SAM-dependent_MTases_sf"/>
</dbReference>
<sequence length="333" mass="38284">MRSNPSWNSRSSPIEKSGKAQRMGMFSRSLRLLVLRRIFRTHHVYRKNMKQFTPTDIENYYDHTEVHYRMWWNLEEAAGLHYGIWEPDTRTNTEAILNTNARLMRLGGITAADRVLDAGCGIGGSALFLAEQLGCRVEGITLSRRQVETATRLAAEKELDELVSFSRQNYLDTDFPDAHFDVVWAIESFGSAPAKADFFREMYRILKPGGRILFADTFKPYPYDITTDKDMLTMLNGWAISDILALEELEAMSREQGFPHFRVEDVSAQIKPSVNRIYRAALFGMIGTKAYNLFKTATYFSRIHYKTGLAQKKTYRRGKWGYYLVSCTKANGQ</sequence>
<evidence type="ECO:0000256" key="2">
    <source>
        <dbReference type="SAM" id="MobiDB-lite"/>
    </source>
</evidence>
<keyword evidence="5" id="KW-1185">Reference proteome</keyword>
<evidence type="ECO:0000313" key="5">
    <source>
        <dbReference type="Proteomes" id="UP000223913"/>
    </source>
</evidence>
<dbReference type="InterPro" id="IPR050447">
    <property type="entry name" value="Erg6_SMT_methyltransf"/>
</dbReference>
<comment type="caution">
    <text evidence="4">The sequence shown here is derived from an EMBL/GenBank/DDBJ whole genome shotgun (WGS) entry which is preliminary data.</text>
</comment>
<feature type="region of interest" description="Disordered" evidence="2">
    <location>
        <begin position="1"/>
        <end position="22"/>
    </location>
</feature>
<dbReference type="GO" id="GO:0008757">
    <property type="term" value="F:S-adenosylmethionine-dependent methyltransferase activity"/>
    <property type="evidence" value="ECO:0007669"/>
    <property type="project" value="InterPro"/>
</dbReference>
<dbReference type="InterPro" id="IPR013216">
    <property type="entry name" value="Methyltransf_11"/>
</dbReference>
<keyword evidence="1" id="KW-0808">Transferase</keyword>
<accession>A0A2D0N4E2</accession>
<evidence type="ECO:0000313" key="4">
    <source>
        <dbReference type="EMBL" id="PHN03258.1"/>
    </source>
</evidence>
<evidence type="ECO:0000256" key="1">
    <source>
        <dbReference type="ARBA" id="ARBA00022679"/>
    </source>
</evidence>
<feature type="compositionally biased region" description="Low complexity" evidence="2">
    <location>
        <begin position="1"/>
        <end position="12"/>
    </location>
</feature>
<dbReference type="PANTHER" id="PTHR44068:SF11">
    <property type="entry name" value="GERANYL DIPHOSPHATE 2-C-METHYLTRANSFERASE"/>
    <property type="match status" value="1"/>
</dbReference>
<dbReference type="OrthoDB" id="9770553at2"/>
<organism evidence="4 5">
    <name type="scientific">Flavilitoribacter nigricans (strain ATCC 23147 / DSM 23189 / NBRC 102662 / NCIMB 1420 / SS-2)</name>
    <name type="common">Lewinella nigricans</name>
    <dbReference type="NCBI Taxonomy" id="1122177"/>
    <lineage>
        <taxon>Bacteria</taxon>
        <taxon>Pseudomonadati</taxon>
        <taxon>Bacteroidota</taxon>
        <taxon>Saprospiria</taxon>
        <taxon>Saprospirales</taxon>
        <taxon>Lewinellaceae</taxon>
        <taxon>Flavilitoribacter</taxon>
    </lineage>
</organism>
<reference evidence="4 5" key="1">
    <citation type="submission" date="2017-10" db="EMBL/GenBank/DDBJ databases">
        <title>The draft genome sequence of Lewinella nigricans NBRC 102662.</title>
        <authorList>
            <person name="Wang K."/>
        </authorList>
    </citation>
    <scope>NUCLEOTIDE SEQUENCE [LARGE SCALE GENOMIC DNA]</scope>
    <source>
        <strain evidence="4 5">NBRC 102662</strain>
    </source>
</reference>